<keyword evidence="3" id="KW-0813">Transport</keyword>
<evidence type="ECO:0000256" key="3">
    <source>
        <dbReference type="ARBA" id="ARBA00022448"/>
    </source>
</evidence>
<keyword evidence="8" id="KW-0625">Polysaccharide transport</keyword>
<evidence type="ECO:0000256" key="2">
    <source>
        <dbReference type="ARBA" id="ARBA00009450"/>
    </source>
</evidence>
<evidence type="ECO:0000256" key="11">
    <source>
        <dbReference type="ARBA" id="ARBA00023136"/>
    </source>
</evidence>
<dbReference type="InterPro" id="IPR049712">
    <property type="entry name" value="Poly_export"/>
</dbReference>
<keyword evidence="7 15" id="KW-0732">Signal</keyword>
<reference evidence="19" key="1">
    <citation type="submission" date="2016-10" db="EMBL/GenBank/DDBJ databases">
        <authorList>
            <person name="Varghese N."/>
            <person name="Submissions S."/>
        </authorList>
    </citation>
    <scope>NUCLEOTIDE SEQUENCE [LARGE SCALE GENOMIC DNA]</scope>
    <source>
        <strain evidence="19">DSM 13234</strain>
    </source>
</reference>
<dbReference type="Gene3D" id="3.30.1950.10">
    <property type="entry name" value="wza like domain"/>
    <property type="match status" value="1"/>
</dbReference>
<keyword evidence="5" id="KW-0762">Sugar transport</keyword>
<dbReference type="GO" id="GO:0015159">
    <property type="term" value="F:polysaccharide transmembrane transporter activity"/>
    <property type="evidence" value="ECO:0007669"/>
    <property type="project" value="InterPro"/>
</dbReference>
<dbReference type="PANTHER" id="PTHR33619">
    <property type="entry name" value="POLYSACCHARIDE EXPORT PROTEIN GFCE-RELATED"/>
    <property type="match status" value="1"/>
</dbReference>
<proteinExistence type="inferred from homology"/>
<dbReference type="InterPro" id="IPR054765">
    <property type="entry name" value="SLBB_dom"/>
</dbReference>
<evidence type="ECO:0000259" key="17">
    <source>
        <dbReference type="Pfam" id="PF22461"/>
    </source>
</evidence>
<keyword evidence="10" id="KW-0626">Porin</keyword>
<keyword evidence="11" id="KW-0472">Membrane</keyword>
<keyword evidence="14" id="KW-0449">Lipoprotein</keyword>
<dbReference type="EMBL" id="FNWO01000004">
    <property type="protein sequence ID" value="SEH32620.1"/>
    <property type="molecule type" value="Genomic_DNA"/>
</dbReference>
<evidence type="ECO:0000259" key="16">
    <source>
        <dbReference type="Pfam" id="PF02563"/>
    </source>
</evidence>
<feature type="chain" id="PRO_5010187254" evidence="15">
    <location>
        <begin position="37"/>
        <end position="203"/>
    </location>
</feature>
<dbReference type="Pfam" id="PF22461">
    <property type="entry name" value="SLBB_2"/>
    <property type="match status" value="1"/>
</dbReference>
<evidence type="ECO:0000256" key="14">
    <source>
        <dbReference type="ARBA" id="ARBA00023288"/>
    </source>
</evidence>
<evidence type="ECO:0000256" key="7">
    <source>
        <dbReference type="ARBA" id="ARBA00022729"/>
    </source>
</evidence>
<keyword evidence="9" id="KW-0406">Ion transport</keyword>
<dbReference type="RefSeq" id="WP_170834538.1">
    <property type="nucleotide sequence ID" value="NZ_FNWO01000004.1"/>
</dbReference>
<gene>
    <name evidence="18" type="ORF">SAMN04244559_01283</name>
</gene>
<dbReference type="GO" id="GO:0006811">
    <property type="term" value="P:monoatomic ion transport"/>
    <property type="evidence" value="ECO:0007669"/>
    <property type="project" value="UniProtKB-KW"/>
</dbReference>
<comment type="similarity">
    <text evidence="2">Belongs to the BexD/CtrA/VexA family.</text>
</comment>
<dbReference type="Proteomes" id="UP000182983">
    <property type="component" value="Unassembled WGS sequence"/>
</dbReference>
<evidence type="ECO:0000256" key="6">
    <source>
        <dbReference type="ARBA" id="ARBA00022692"/>
    </source>
</evidence>
<evidence type="ECO:0000256" key="12">
    <source>
        <dbReference type="ARBA" id="ARBA00023139"/>
    </source>
</evidence>
<dbReference type="GO" id="GO:0046930">
    <property type="term" value="C:pore complex"/>
    <property type="evidence" value="ECO:0007669"/>
    <property type="project" value="UniProtKB-KW"/>
</dbReference>
<keyword evidence="12" id="KW-0564">Palmitate</keyword>
<evidence type="ECO:0000256" key="13">
    <source>
        <dbReference type="ARBA" id="ARBA00023237"/>
    </source>
</evidence>
<evidence type="ECO:0000256" key="8">
    <source>
        <dbReference type="ARBA" id="ARBA00023047"/>
    </source>
</evidence>
<evidence type="ECO:0000256" key="1">
    <source>
        <dbReference type="ARBA" id="ARBA00004571"/>
    </source>
</evidence>
<evidence type="ECO:0000256" key="10">
    <source>
        <dbReference type="ARBA" id="ARBA00023114"/>
    </source>
</evidence>
<evidence type="ECO:0000313" key="19">
    <source>
        <dbReference type="Proteomes" id="UP000182983"/>
    </source>
</evidence>
<evidence type="ECO:0000256" key="9">
    <source>
        <dbReference type="ARBA" id="ARBA00023065"/>
    </source>
</evidence>
<dbReference type="PANTHER" id="PTHR33619:SF3">
    <property type="entry name" value="POLYSACCHARIDE EXPORT PROTEIN GFCE-RELATED"/>
    <property type="match status" value="1"/>
</dbReference>
<keyword evidence="6" id="KW-0812">Transmembrane</keyword>
<dbReference type="AlphaFoldDB" id="A0A1H6HEU4"/>
<evidence type="ECO:0000256" key="4">
    <source>
        <dbReference type="ARBA" id="ARBA00022452"/>
    </source>
</evidence>
<feature type="domain" description="Polysaccharide export protein N-terminal" evidence="16">
    <location>
        <begin position="36"/>
        <end position="111"/>
    </location>
</feature>
<sequence length="203" mass="21682">MLRKNAVVGFRARRSGVSRLASAFFAAACVFGAAQAADTDYTVNPGDVLQITVWKEDGLDREVLVLPDGKISFPLVGDINARGCTALQIRDEVKAKLSSMIRDPYVTVSVKAALGNVVNVIGQVAKPGEQIVGRRVTVMQALSQAGGLTPYASESRIIVIRRDGDRQVAIPFPYDDVVRGESLDQDIVLAPGDVVVVPTASLF</sequence>
<dbReference type="GO" id="GO:0009279">
    <property type="term" value="C:cell outer membrane"/>
    <property type="evidence" value="ECO:0007669"/>
    <property type="project" value="UniProtKB-SubCell"/>
</dbReference>
<evidence type="ECO:0000256" key="5">
    <source>
        <dbReference type="ARBA" id="ARBA00022597"/>
    </source>
</evidence>
<keyword evidence="19" id="KW-1185">Reference proteome</keyword>
<dbReference type="Gene3D" id="3.10.560.10">
    <property type="entry name" value="Outer membrane lipoprotein wza domain like"/>
    <property type="match status" value="1"/>
</dbReference>
<name>A0A1H6HEU4_MAGFU</name>
<evidence type="ECO:0000313" key="18">
    <source>
        <dbReference type="EMBL" id="SEH32620.1"/>
    </source>
</evidence>
<feature type="domain" description="SLBB" evidence="17">
    <location>
        <begin position="118"/>
        <end position="197"/>
    </location>
</feature>
<dbReference type="Pfam" id="PF02563">
    <property type="entry name" value="Poly_export"/>
    <property type="match status" value="1"/>
</dbReference>
<evidence type="ECO:0000256" key="15">
    <source>
        <dbReference type="SAM" id="SignalP"/>
    </source>
</evidence>
<keyword evidence="13" id="KW-0998">Cell outer membrane</keyword>
<dbReference type="GO" id="GO:0015288">
    <property type="term" value="F:porin activity"/>
    <property type="evidence" value="ECO:0007669"/>
    <property type="project" value="UniProtKB-KW"/>
</dbReference>
<feature type="signal peptide" evidence="15">
    <location>
        <begin position="1"/>
        <end position="36"/>
    </location>
</feature>
<dbReference type="InterPro" id="IPR003715">
    <property type="entry name" value="Poly_export_N"/>
</dbReference>
<keyword evidence="4" id="KW-1134">Transmembrane beta strand</keyword>
<organism evidence="18 19">
    <name type="scientific">Magnetospirillum fulvum</name>
    <name type="common">Rhodospirillum fulvum</name>
    <dbReference type="NCBI Taxonomy" id="1082"/>
    <lineage>
        <taxon>Bacteria</taxon>
        <taxon>Pseudomonadati</taxon>
        <taxon>Pseudomonadota</taxon>
        <taxon>Alphaproteobacteria</taxon>
        <taxon>Rhodospirillales</taxon>
        <taxon>Rhodospirillaceae</taxon>
        <taxon>Magnetospirillum</taxon>
    </lineage>
</organism>
<protein>
    <submittedName>
        <fullName evidence="18">Polysaccharide export outer membrane protein</fullName>
    </submittedName>
</protein>
<comment type="subcellular location">
    <subcellularLocation>
        <location evidence="1">Cell outer membrane</location>
        <topology evidence="1">Multi-pass membrane protein</topology>
    </subcellularLocation>
</comment>
<accession>A0A1H6HEU4</accession>